<dbReference type="Gene3D" id="3.90.1150.10">
    <property type="entry name" value="Aspartate Aminotransferase, domain 1"/>
    <property type="match status" value="1"/>
</dbReference>
<dbReference type="HOGENOM" id="CLU_003433_2_2_11"/>
<keyword evidence="2" id="KW-0808">Transferase</keyword>
<dbReference type="STRING" id="710696.Intca_2163"/>
<organism evidence="2 3">
    <name type="scientific">Intrasporangium calvum (strain ATCC 23552 / DSM 43043 / JCM 3097 / NBRC 12989 / NCIMB 10167 / NRRL B-3866 / 7 KIP)</name>
    <dbReference type="NCBI Taxonomy" id="710696"/>
    <lineage>
        <taxon>Bacteria</taxon>
        <taxon>Bacillati</taxon>
        <taxon>Actinomycetota</taxon>
        <taxon>Actinomycetes</taxon>
        <taxon>Micrococcales</taxon>
        <taxon>Intrasporangiaceae</taxon>
        <taxon>Intrasporangium</taxon>
    </lineage>
</organism>
<proteinExistence type="predicted"/>
<dbReference type="Gene3D" id="3.40.640.10">
    <property type="entry name" value="Type I PLP-dependent aspartate aminotransferase-like (Major domain)"/>
    <property type="match status" value="1"/>
</dbReference>
<feature type="domain" description="Aminotransferase class V" evidence="1">
    <location>
        <begin position="22"/>
        <end position="279"/>
    </location>
</feature>
<dbReference type="InterPro" id="IPR015421">
    <property type="entry name" value="PyrdxlP-dep_Trfase_major"/>
</dbReference>
<keyword evidence="3" id="KW-1185">Reference proteome</keyword>
<dbReference type="RefSeq" id="WP_013492987.1">
    <property type="nucleotide sequence ID" value="NC_014830.1"/>
</dbReference>
<dbReference type="Proteomes" id="UP000008914">
    <property type="component" value="Chromosome"/>
</dbReference>
<evidence type="ECO:0000313" key="3">
    <source>
        <dbReference type="Proteomes" id="UP000008914"/>
    </source>
</evidence>
<dbReference type="eggNOG" id="COG0520">
    <property type="taxonomic scope" value="Bacteria"/>
</dbReference>
<dbReference type="EC" id="2.8.1.7" evidence="2"/>
<gene>
    <name evidence="2" type="ordered locus">Intca_2163</name>
</gene>
<dbReference type="KEGG" id="ica:Intca_2163"/>
<dbReference type="PANTHER" id="PTHR43586">
    <property type="entry name" value="CYSTEINE DESULFURASE"/>
    <property type="match status" value="1"/>
</dbReference>
<feature type="domain" description="Aminotransferase class V" evidence="1">
    <location>
        <begin position="313"/>
        <end position="412"/>
    </location>
</feature>
<protein>
    <submittedName>
        <fullName evidence="2">Cysteine desulfurase family protein</fullName>
        <ecNumber evidence="2">2.8.1.7</ecNumber>
    </submittedName>
</protein>
<dbReference type="GO" id="GO:0031071">
    <property type="term" value="F:cysteine desulfurase activity"/>
    <property type="evidence" value="ECO:0007669"/>
    <property type="project" value="UniProtKB-EC"/>
</dbReference>
<evidence type="ECO:0000259" key="1">
    <source>
        <dbReference type="Pfam" id="PF00266"/>
    </source>
</evidence>
<dbReference type="InterPro" id="IPR015422">
    <property type="entry name" value="PyrdxlP-dep_Trfase_small"/>
</dbReference>
<accession>E6SDM0</accession>
<dbReference type="EMBL" id="CP002343">
    <property type="protein sequence ID" value="ADU48672.1"/>
    <property type="molecule type" value="Genomic_DNA"/>
</dbReference>
<dbReference type="SUPFAM" id="SSF53383">
    <property type="entry name" value="PLP-dependent transferases"/>
    <property type="match status" value="1"/>
</dbReference>
<dbReference type="PANTHER" id="PTHR43586:SF21">
    <property type="entry name" value="PYRIDOXAL PHOSPHATE (PLP)-DEPENDENT ASPARTATE AMINOTRANSFERASE SUPERFAMILY"/>
    <property type="match status" value="1"/>
</dbReference>
<dbReference type="Pfam" id="PF00266">
    <property type="entry name" value="Aminotran_5"/>
    <property type="match status" value="2"/>
</dbReference>
<evidence type="ECO:0000313" key="2">
    <source>
        <dbReference type="EMBL" id="ADU48672.1"/>
    </source>
</evidence>
<sequence length="420" mass="44865">MTYDVAAVRAHFPALREGAAHFDGPGGSQTPDIVARAVHDTLVSAVANRGAVTPAERRAEQIVVECRAALGDLLGSDPRGIVFGRSATALTYDLSRALARTWGPGDEVVVTRLDHDSNIRPWVQAAGAVGATVRWVDFDPATGELPVEAVAEQLSDRTRLVATTAASNLIGTRPPVAEIARLVHDAGALYWVDGVHATAHTLVDRPGVGADFWTCSPYKFLGPHCGVLAADPTLLETLTMDKLLPSSDDVPERFELGTLPYELMAGTTAAVEFLAGLATADWSVAERADSQAEDEDAGRLVDRPTRRSRLVASFAALEEHEARLAARLEAEIRDLPGLRVYSNAAHRTPTLLFTIDGKDPQEVRRALADKGINAPASNFYALECSRSLGLGDAGAVRTGLAPYTDDEDVDRLIEALRAIV</sequence>
<dbReference type="InterPro" id="IPR000192">
    <property type="entry name" value="Aminotrans_V_dom"/>
</dbReference>
<dbReference type="InterPro" id="IPR015424">
    <property type="entry name" value="PyrdxlP-dep_Trfase"/>
</dbReference>
<dbReference type="AlphaFoldDB" id="E6SDM0"/>
<reference evidence="2 3" key="1">
    <citation type="journal article" date="2010" name="Stand. Genomic Sci.">
        <title>Complete genome sequence of Intrasporangium calvum type strain (7 KIP).</title>
        <authorList>
            <person name="Del Rio T.G."/>
            <person name="Chertkov O."/>
            <person name="Yasawong M."/>
            <person name="Lucas S."/>
            <person name="Deshpande S."/>
            <person name="Cheng J.F."/>
            <person name="Detter C."/>
            <person name="Tapia R."/>
            <person name="Han C."/>
            <person name="Goodwin L."/>
            <person name="Pitluck S."/>
            <person name="Liolios K."/>
            <person name="Ivanova N."/>
            <person name="Mavromatis K."/>
            <person name="Pati A."/>
            <person name="Chen A."/>
            <person name="Palaniappan K."/>
            <person name="Land M."/>
            <person name="Hauser L."/>
            <person name="Chang Y.J."/>
            <person name="Jeffries C.D."/>
            <person name="Rohde M."/>
            <person name="Pukall R."/>
            <person name="Sikorski J."/>
            <person name="Goker M."/>
            <person name="Woyke T."/>
            <person name="Bristow J."/>
            <person name="Eisen J.A."/>
            <person name="Markowitz V."/>
            <person name="Hugenholtz P."/>
            <person name="Kyrpides N.C."/>
            <person name="Klenk H.P."/>
            <person name="Lapidus A."/>
        </authorList>
    </citation>
    <scope>NUCLEOTIDE SEQUENCE [LARGE SCALE GENOMIC DNA]</scope>
    <source>
        <strain evidence="3">ATCC 23552 / DSM 43043 / JCM 3097 / NBRC 12989 / 7 KIP</strain>
    </source>
</reference>
<dbReference type="OrthoDB" id="7592443at2"/>
<dbReference type="NCBIfam" id="TIGR01976">
    <property type="entry name" value="am_tr_V_VC1184"/>
    <property type="match status" value="1"/>
</dbReference>
<dbReference type="InterPro" id="IPR011340">
    <property type="entry name" value="Cys_dSase-rel"/>
</dbReference>
<name>E6SDM0_INTC7</name>